<organism evidence="5 6">
    <name type="scientific">Cordyceps confragosa</name>
    <name type="common">Lecanicillium lecanii</name>
    <dbReference type="NCBI Taxonomy" id="2714763"/>
    <lineage>
        <taxon>Eukaryota</taxon>
        <taxon>Fungi</taxon>
        <taxon>Dikarya</taxon>
        <taxon>Ascomycota</taxon>
        <taxon>Pezizomycotina</taxon>
        <taxon>Sordariomycetes</taxon>
        <taxon>Hypocreomycetidae</taxon>
        <taxon>Hypocreales</taxon>
        <taxon>Cordycipitaceae</taxon>
        <taxon>Akanthomyces</taxon>
    </lineage>
</organism>
<dbReference type="AlphaFoldDB" id="A0A179I6W1"/>
<dbReference type="InterPro" id="IPR029063">
    <property type="entry name" value="SAM-dependent_MTases_sf"/>
</dbReference>
<dbReference type="OrthoDB" id="271595at2759"/>
<dbReference type="InterPro" id="IPR013216">
    <property type="entry name" value="Methyltransf_11"/>
</dbReference>
<feature type="compositionally biased region" description="Low complexity" evidence="3">
    <location>
        <begin position="1"/>
        <end position="13"/>
    </location>
</feature>
<protein>
    <recommendedName>
        <fullName evidence="4">Methyltransferase type 11 domain-containing protein</fullName>
    </recommendedName>
</protein>
<dbReference type="OMA" id="VHEVYQQ"/>
<dbReference type="Proteomes" id="UP000243081">
    <property type="component" value="Unassembled WGS sequence"/>
</dbReference>
<sequence length="298" mass="32150">MATVQDQQQQQSEAEPHAHHAADAEAYESTHVHAVYEAIAPHFSSTRHSPWPRVAAYLAAQHAGAIGLDVGCGNGKYLDVNPTLHMLGSDRSNELVRLARSRGSAQRDAPATQNSNNTAENGEETGPAGCTSSGTEVAVADGLALPYRLGAFDFVICIAVVHHLSTRQRRVEAIGELLSRLQPSSHASPAAESNTPGGDATTTLGGAGSSHHRATGLVYVWALEQASSRRGWDEGSEQDTLVPWVMRAKGRPNETFQRYYHLYKKGELEEDIAAAGGVVEESGYERDNWWAVFSRPQS</sequence>
<accession>A0A179I6W1</accession>
<dbReference type="GO" id="GO:0030488">
    <property type="term" value="P:tRNA methylation"/>
    <property type="evidence" value="ECO:0007669"/>
    <property type="project" value="TreeGrafter"/>
</dbReference>
<evidence type="ECO:0000313" key="6">
    <source>
        <dbReference type="Proteomes" id="UP000243081"/>
    </source>
</evidence>
<name>A0A179I6W1_CORDF</name>
<dbReference type="CDD" id="cd02440">
    <property type="entry name" value="AdoMet_MTases"/>
    <property type="match status" value="1"/>
</dbReference>
<dbReference type="Gene3D" id="3.40.50.150">
    <property type="entry name" value="Vaccinia Virus protein VP39"/>
    <property type="match status" value="1"/>
</dbReference>
<dbReference type="GO" id="GO:0005634">
    <property type="term" value="C:nucleus"/>
    <property type="evidence" value="ECO:0007669"/>
    <property type="project" value="TreeGrafter"/>
</dbReference>
<feature type="region of interest" description="Disordered" evidence="3">
    <location>
        <begin position="1"/>
        <end position="22"/>
    </location>
</feature>
<evidence type="ECO:0000313" key="5">
    <source>
        <dbReference type="EMBL" id="OAQ97488.1"/>
    </source>
</evidence>
<evidence type="ECO:0000256" key="1">
    <source>
        <dbReference type="ARBA" id="ARBA00022603"/>
    </source>
</evidence>
<dbReference type="PANTHER" id="PTHR13069">
    <property type="entry name" value="ALKYLATED DNA REPAIR PROTEIN ALKB HOMOLOG 8"/>
    <property type="match status" value="1"/>
</dbReference>
<dbReference type="GO" id="GO:0106335">
    <property type="term" value="F:tRNA (5-carboxymethyluridine(34)-5-O)-methyltransferase activity"/>
    <property type="evidence" value="ECO:0007669"/>
    <property type="project" value="TreeGrafter"/>
</dbReference>
<reference evidence="5 6" key="1">
    <citation type="submission" date="2016-03" db="EMBL/GenBank/DDBJ databases">
        <title>Fine-scale spatial genetic structure of a fungal parasite of coffee scale insects.</title>
        <authorList>
            <person name="Jackson D."/>
            <person name="Zemenick K.A."/>
            <person name="Malloure B."/>
            <person name="Quandt C.A."/>
            <person name="James T.Y."/>
        </authorList>
    </citation>
    <scope>NUCLEOTIDE SEQUENCE [LARGE SCALE GENOMIC DNA]</scope>
    <source>
        <strain evidence="5 6">UM487</strain>
    </source>
</reference>
<dbReference type="Pfam" id="PF08241">
    <property type="entry name" value="Methyltransf_11"/>
    <property type="match status" value="1"/>
</dbReference>
<dbReference type="GO" id="GO:0002098">
    <property type="term" value="P:tRNA wobble uridine modification"/>
    <property type="evidence" value="ECO:0007669"/>
    <property type="project" value="TreeGrafter"/>
</dbReference>
<feature type="compositionally biased region" description="Low complexity" evidence="3">
    <location>
        <begin position="195"/>
        <end position="204"/>
    </location>
</feature>
<gene>
    <name evidence="5" type="ORF">LLEC1_02467</name>
</gene>
<dbReference type="InterPro" id="IPR051422">
    <property type="entry name" value="AlkB_tRNA_MeTrf/Diox"/>
</dbReference>
<evidence type="ECO:0000256" key="3">
    <source>
        <dbReference type="SAM" id="MobiDB-lite"/>
    </source>
</evidence>
<feature type="region of interest" description="Disordered" evidence="3">
    <location>
        <begin position="181"/>
        <end position="209"/>
    </location>
</feature>
<feature type="region of interest" description="Disordered" evidence="3">
    <location>
        <begin position="100"/>
        <end position="133"/>
    </location>
</feature>
<evidence type="ECO:0000259" key="4">
    <source>
        <dbReference type="Pfam" id="PF08241"/>
    </source>
</evidence>
<comment type="caution">
    <text evidence="5">The sequence shown here is derived from an EMBL/GenBank/DDBJ whole genome shotgun (WGS) entry which is preliminary data.</text>
</comment>
<feature type="compositionally biased region" description="Polar residues" evidence="3">
    <location>
        <begin position="181"/>
        <end position="194"/>
    </location>
</feature>
<evidence type="ECO:0000256" key="2">
    <source>
        <dbReference type="ARBA" id="ARBA00022679"/>
    </source>
</evidence>
<keyword evidence="1" id="KW-0489">Methyltransferase</keyword>
<dbReference type="PANTHER" id="PTHR13069:SF21">
    <property type="entry name" value="ALKYLATED DNA REPAIR PROTEIN ALKB HOMOLOG 8"/>
    <property type="match status" value="1"/>
</dbReference>
<feature type="domain" description="Methyltransferase type 11" evidence="4">
    <location>
        <begin position="68"/>
        <end position="179"/>
    </location>
</feature>
<dbReference type="EMBL" id="LUKN01003383">
    <property type="protein sequence ID" value="OAQ97488.1"/>
    <property type="molecule type" value="Genomic_DNA"/>
</dbReference>
<dbReference type="GO" id="GO:0008757">
    <property type="term" value="F:S-adenosylmethionine-dependent methyltransferase activity"/>
    <property type="evidence" value="ECO:0007669"/>
    <property type="project" value="InterPro"/>
</dbReference>
<feature type="compositionally biased region" description="Polar residues" evidence="3">
    <location>
        <begin position="111"/>
        <end position="120"/>
    </location>
</feature>
<keyword evidence="6" id="KW-1185">Reference proteome</keyword>
<proteinExistence type="predicted"/>
<dbReference type="SUPFAM" id="SSF53335">
    <property type="entry name" value="S-adenosyl-L-methionine-dependent methyltransferases"/>
    <property type="match status" value="1"/>
</dbReference>
<dbReference type="GO" id="GO:0000049">
    <property type="term" value="F:tRNA binding"/>
    <property type="evidence" value="ECO:0007669"/>
    <property type="project" value="TreeGrafter"/>
</dbReference>
<dbReference type="GO" id="GO:0005737">
    <property type="term" value="C:cytoplasm"/>
    <property type="evidence" value="ECO:0007669"/>
    <property type="project" value="TreeGrafter"/>
</dbReference>
<keyword evidence="2" id="KW-0808">Transferase</keyword>